<evidence type="ECO:0000313" key="8">
    <source>
        <dbReference type="Proteomes" id="UP000474967"/>
    </source>
</evidence>
<feature type="transmembrane region" description="Helical" evidence="6">
    <location>
        <begin position="76"/>
        <end position="93"/>
    </location>
</feature>
<evidence type="ECO:0000256" key="6">
    <source>
        <dbReference type="SAM" id="Phobius"/>
    </source>
</evidence>
<accession>A0A6L9Y1E4</accession>
<evidence type="ECO:0000256" key="1">
    <source>
        <dbReference type="ARBA" id="ARBA00004651"/>
    </source>
</evidence>
<keyword evidence="2" id="KW-1003">Cell membrane</keyword>
<protein>
    <submittedName>
        <fullName evidence="7">Amino acid transporter</fullName>
    </submittedName>
</protein>
<dbReference type="GO" id="GO:0015171">
    <property type="term" value="F:amino acid transmembrane transporter activity"/>
    <property type="evidence" value="ECO:0007669"/>
    <property type="project" value="TreeGrafter"/>
</dbReference>
<feature type="transmembrane region" description="Helical" evidence="6">
    <location>
        <begin position="113"/>
        <end position="131"/>
    </location>
</feature>
<gene>
    <name evidence="7" type="ORF">G3T36_14620</name>
</gene>
<keyword evidence="3 6" id="KW-0812">Transmembrane</keyword>
<dbReference type="EMBL" id="JAAGWY010000003">
    <property type="protein sequence ID" value="NEN07094.1"/>
    <property type="molecule type" value="Genomic_DNA"/>
</dbReference>
<comment type="subcellular location">
    <subcellularLocation>
        <location evidence="1">Cell membrane</location>
        <topology evidence="1">Multi-pass membrane protein</topology>
    </subcellularLocation>
</comment>
<evidence type="ECO:0000256" key="3">
    <source>
        <dbReference type="ARBA" id="ARBA00022692"/>
    </source>
</evidence>
<proteinExistence type="predicted"/>
<dbReference type="AlphaFoldDB" id="A0A6L9Y1E4"/>
<dbReference type="Pfam" id="PF01810">
    <property type="entry name" value="LysE"/>
    <property type="match status" value="1"/>
</dbReference>
<feature type="transmembrane region" description="Helical" evidence="6">
    <location>
        <begin position="44"/>
        <end position="70"/>
    </location>
</feature>
<keyword evidence="4 6" id="KW-1133">Transmembrane helix</keyword>
<feature type="transmembrane region" description="Helical" evidence="6">
    <location>
        <begin position="187"/>
        <end position="205"/>
    </location>
</feature>
<keyword evidence="5 6" id="KW-0472">Membrane</keyword>
<dbReference type="RefSeq" id="WP_163290548.1">
    <property type="nucleotide sequence ID" value="NZ_JAAGWY010000003.1"/>
</dbReference>
<sequence length="207" mass="21453">MPAAAIATTILAGLAAGASLIIAIGAQNAFVLRQGLRREHVLPVVLICIASDGILIALGIAGIGGLVRAAPAALEVVRWAGFAFLVLYGILAARRAFRPERLETGGSAARTTLASAVLTCVALTWLNPHVYLDTVVLLGSLATPHGDPGRWFFGLGALIASTIWFAALGFGARFLAPLFARPIAWRILDAGVAVLMVTLAVLLVVQA</sequence>
<dbReference type="Proteomes" id="UP000474967">
    <property type="component" value="Unassembled WGS sequence"/>
</dbReference>
<evidence type="ECO:0000313" key="7">
    <source>
        <dbReference type="EMBL" id="NEN07094.1"/>
    </source>
</evidence>
<feature type="transmembrane region" description="Helical" evidence="6">
    <location>
        <begin position="6"/>
        <end position="32"/>
    </location>
</feature>
<comment type="caution">
    <text evidence="7">The sequence shown here is derived from an EMBL/GenBank/DDBJ whole genome shotgun (WGS) entry which is preliminary data.</text>
</comment>
<evidence type="ECO:0000256" key="5">
    <source>
        <dbReference type="ARBA" id="ARBA00023136"/>
    </source>
</evidence>
<evidence type="ECO:0000256" key="4">
    <source>
        <dbReference type="ARBA" id="ARBA00022989"/>
    </source>
</evidence>
<dbReference type="InterPro" id="IPR001123">
    <property type="entry name" value="LeuE-type"/>
</dbReference>
<dbReference type="PANTHER" id="PTHR30086:SF20">
    <property type="entry name" value="ARGININE EXPORTER PROTEIN ARGO-RELATED"/>
    <property type="match status" value="1"/>
</dbReference>
<dbReference type="GO" id="GO:0005886">
    <property type="term" value="C:plasma membrane"/>
    <property type="evidence" value="ECO:0007669"/>
    <property type="project" value="UniProtKB-SubCell"/>
</dbReference>
<feature type="transmembrane region" description="Helical" evidence="6">
    <location>
        <begin position="151"/>
        <end position="175"/>
    </location>
</feature>
<dbReference type="PANTHER" id="PTHR30086">
    <property type="entry name" value="ARGININE EXPORTER PROTEIN ARGO"/>
    <property type="match status" value="1"/>
</dbReference>
<reference evidence="7 8" key="1">
    <citation type="journal article" date="2014" name="J. Microbiol.">
        <title>Diaminobutyricibacter tongyongensis gen. nov., sp. nov. and Homoserinibacter gongjuensis gen. nov., sp. nov. belong to the family Microbacteriaceae.</title>
        <authorList>
            <person name="Kim S.J."/>
            <person name="Ahn J.H."/>
            <person name="Weon H.Y."/>
            <person name="Hamada M."/>
            <person name="Suzuki K."/>
            <person name="Kwon S.W."/>
        </authorList>
    </citation>
    <scope>NUCLEOTIDE SEQUENCE [LARGE SCALE GENOMIC DNA]</scope>
    <source>
        <strain evidence="7 8">NBRC 108724</strain>
    </source>
</reference>
<name>A0A6L9Y1E4_9MICO</name>
<evidence type="ECO:0000256" key="2">
    <source>
        <dbReference type="ARBA" id="ARBA00022475"/>
    </source>
</evidence>
<organism evidence="7 8">
    <name type="scientific">Leifsonia tongyongensis</name>
    <dbReference type="NCBI Taxonomy" id="1268043"/>
    <lineage>
        <taxon>Bacteria</taxon>
        <taxon>Bacillati</taxon>
        <taxon>Actinomycetota</taxon>
        <taxon>Actinomycetes</taxon>
        <taxon>Micrococcales</taxon>
        <taxon>Microbacteriaceae</taxon>
        <taxon>Leifsonia</taxon>
    </lineage>
</organism>
<keyword evidence="8" id="KW-1185">Reference proteome</keyword>